<proteinExistence type="predicted"/>
<gene>
    <name evidence="3" type="ORF">AB0E65_15445</name>
</gene>
<comment type="caution">
    <text evidence="3">The sequence shown here is derived from an EMBL/GenBank/DDBJ whole genome shotgun (WGS) entry which is preliminary data.</text>
</comment>
<evidence type="ECO:0008006" key="5">
    <source>
        <dbReference type="Google" id="ProtNLM"/>
    </source>
</evidence>
<name>A0ABV2YJA0_9ACTN</name>
<feature type="transmembrane region" description="Helical" evidence="2">
    <location>
        <begin position="86"/>
        <end position="104"/>
    </location>
</feature>
<keyword evidence="2" id="KW-1133">Transmembrane helix</keyword>
<dbReference type="Proteomes" id="UP001550850">
    <property type="component" value="Unassembled WGS sequence"/>
</dbReference>
<feature type="compositionally biased region" description="Basic residues" evidence="1">
    <location>
        <begin position="146"/>
        <end position="161"/>
    </location>
</feature>
<sequence length="161" mass="17011">MVRRTVGFVLAVAMFAEAAGVAWLNWFLAMMVENQRMSLAGLDPVMVARSSRVGAVLFALFFVGCGVLVLVSAVRNRAPGRLGTGLLVTVAVVHGVLGAAAFALVGVKAFAALAAVLVLILLFLSSPGRLLGPTILCRVQTDRRAQTHPHRARTPQRPAGR</sequence>
<dbReference type="RefSeq" id="WP_359290228.1">
    <property type="nucleotide sequence ID" value="NZ_JBEZUR010000020.1"/>
</dbReference>
<organism evidence="3 4">
    <name type="scientific">Streptomyces fragilis</name>
    <dbReference type="NCBI Taxonomy" id="67301"/>
    <lineage>
        <taxon>Bacteria</taxon>
        <taxon>Bacillati</taxon>
        <taxon>Actinomycetota</taxon>
        <taxon>Actinomycetes</taxon>
        <taxon>Kitasatosporales</taxon>
        <taxon>Streptomycetaceae</taxon>
        <taxon>Streptomyces</taxon>
    </lineage>
</organism>
<feature type="transmembrane region" description="Helical" evidence="2">
    <location>
        <begin position="53"/>
        <end position="74"/>
    </location>
</feature>
<feature type="transmembrane region" description="Helical" evidence="2">
    <location>
        <begin position="110"/>
        <end position="131"/>
    </location>
</feature>
<evidence type="ECO:0000313" key="4">
    <source>
        <dbReference type="Proteomes" id="UP001550850"/>
    </source>
</evidence>
<keyword evidence="4" id="KW-1185">Reference proteome</keyword>
<protein>
    <recommendedName>
        <fullName evidence="5">Integral membrane protein</fullName>
    </recommendedName>
</protein>
<feature type="region of interest" description="Disordered" evidence="1">
    <location>
        <begin position="142"/>
        <end position="161"/>
    </location>
</feature>
<evidence type="ECO:0000313" key="3">
    <source>
        <dbReference type="EMBL" id="MEU3555591.1"/>
    </source>
</evidence>
<reference evidence="3 4" key="1">
    <citation type="submission" date="2024-06" db="EMBL/GenBank/DDBJ databases">
        <title>The Natural Products Discovery Center: Release of the First 8490 Sequenced Strains for Exploring Actinobacteria Biosynthetic Diversity.</title>
        <authorList>
            <person name="Kalkreuter E."/>
            <person name="Kautsar S.A."/>
            <person name="Yang D."/>
            <person name="Bader C.D."/>
            <person name="Teijaro C.N."/>
            <person name="Fluegel L."/>
            <person name="Davis C.M."/>
            <person name="Simpson J.R."/>
            <person name="Lauterbach L."/>
            <person name="Steele A.D."/>
            <person name="Gui C."/>
            <person name="Meng S."/>
            <person name="Li G."/>
            <person name="Viehrig K."/>
            <person name="Ye F."/>
            <person name="Su P."/>
            <person name="Kiefer A.F."/>
            <person name="Nichols A."/>
            <person name="Cepeda A.J."/>
            <person name="Yan W."/>
            <person name="Fan B."/>
            <person name="Jiang Y."/>
            <person name="Adhikari A."/>
            <person name="Zheng C.-J."/>
            <person name="Schuster L."/>
            <person name="Cowan T.M."/>
            <person name="Smanski M.J."/>
            <person name="Chevrette M.G."/>
            <person name="De Carvalho L.P.S."/>
            <person name="Shen B."/>
        </authorList>
    </citation>
    <scope>NUCLEOTIDE SEQUENCE [LARGE SCALE GENOMIC DNA]</scope>
    <source>
        <strain evidence="3 4">NPDC038104</strain>
    </source>
</reference>
<feature type="non-terminal residue" evidence="3">
    <location>
        <position position="161"/>
    </location>
</feature>
<accession>A0ABV2YJA0</accession>
<evidence type="ECO:0000256" key="1">
    <source>
        <dbReference type="SAM" id="MobiDB-lite"/>
    </source>
</evidence>
<evidence type="ECO:0000256" key="2">
    <source>
        <dbReference type="SAM" id="Phobius"/>
    </source>
</evidence>
<keyword evidence="2" id="KW-0472">Membrane</keyword>
<dbReference type="EMBL" id="JBEZUR010000020">
    <property type="protein sequence ID" value="MEU3555591.1"/>
    <property type="molecule type" value="Genomic_DNA"/>
</dbReference>
<keyword evidence="2" id="KW-0812">Transmembrane</keyword>